<evidence type="ECO:0000313" key="1">
    <source>
        <dbReference type="EMBL" id="KAI7994753.1"/>
    </source>
</evidence>
<sequence>MISGYVRSDLYKDAIDLFTEMQVVGVKADSRTIACVVSACGHSGALHQRSWVHSYCERNHIEMNLSVKNALVDMYCGDIEKSLEIFHGLTKKDVVSWTATISGLSMNGQSEKALQFFSQMEMSK</sequence>
<name>A0ACC0G0U7_9ERIC</name>
<gene>
    <name evidence="1" type="ORF">LOK49_LG11G00606</name>
</gene>
<proteinExistence type="predicted"/>
<accession>A0ACC0G0U7</accession>
<dbReference type="EMBL" id="CM045769">
    <property type="protein sequence ID" value="KAI7994753.1"/>
    <property type="molecule type" value="Genomic_DNA"/>
</dbReference>
<reference evidence="1 2" key="1">
    <citation type="journal article" date="2022" name="Plant J.">
        <title>Chromosome-level genome of Camellia lanceoleosa provides a valuable resource for understanding genome evolution and self-incompatibility.</title>
        <authorList>
            <person name="Gong W."/>
            <person name="Xiao S."/>
            <person name="Wang L."/>
            <person name="Liao Z."/>
            <person name="Chang Y."/>
            <person name="Mo W."/>
            <person name="Hu G."/>
            <person name="Li W."/>
            <person name="Zhao G."/>
            <person name="Zhu H."/>
            <person name="Hu X."/>
            <person name="Ji K."/>
            <person name="Xiang X."/>
            <person name="Song Q."/>
            <person name="Yuan D."/>
            <person name="Jin S."/>
            <person name="Zhang L."/>
        </authorList>
    </citation>
    <scope>NUCLEOTIDE SEQUENCE [LARGE SCALE GENOMIC DNA]</scope>
    <source>
        <strain evidence="1">SQ_2022a</strain>
    </source>
</reference>
<comment type="caution">
    <text evidence="1">The sequence shown here is derived from an EMBL/GenBank/DDBJ whole genome shotgun (WGS) entry which is preliminary data.</text>
</comment>
<keyword evidence="2" id="KW-1185">Reference proteome</keyword>
<evidence type="ECO:0000313" key="2">
    <source>
        <dbReference type="Proteomes" id="UP001060215"/>
    </source>
</evidence>
<organism evidence="1 2">
    <name type="scientific">Camellia lanceoleosa</name>
    <dbReference type="NCBI Taxonomy" id="1840588"/>
    <lineage>
        <taxon>Eukaryota</taxon>
        <taxon>Viridiplantae</taxon>
        <taxon>Streptophyta</taxon>
        <taxon>Embryophyta</taxon>
        <taxon>Tracheophyta</taxon>
        <taxon>Spermatophyta</taxon>
        <taxon>Magnoliopsida</taxon>
        <taxon>eudicotyledons</taxon>
        <taxon>Gunneridae</taxon>
        <taxon>Pentapetalae</taxon>
        <taxon>asterids</taxon>
        <taxon>Ericales</taxon>
        <taxon>Theaceae</taxon>
        <taxon>Camellia</taxon>
    </lineage>
</organism>
<protein>
    <submittedName>
        <fullName evidence="1">Pentatricopeptide repeat-containing protein</fullName>
    </submittedName>
</protein>
<dbReference type="Proteomes" id="UP001060215">
    <property type="component" value="Chromosome 12"/>
</dbReference>